<feature type="domain" description="Pterin-binding" evidence="13">
    <location>
        <begin position="72"/>
        <end position="326"/>
    </location>
</feature>
<keyword evidence="8 12" id="KW-0479">Metal-binding</keyword>
<evidence type="ECO:0000256" key="12">
    <source>
        <dbReference type="RuleBase" id="RU361205"/>
    </source>
</evidence>
<dbReference type="InterPro" id="IPR006390">
    <property type="entry name" value="DHP_synth_dom"/>
</dbReference>
<comment type="caution">
    <text evidence="14">The sequence shown here is derived from an EMBL/GenBank/DDBJ whole genome shotgun (WGS) entry which is preliminary data.</text>
</comment>
<evidence type="ECO:0000256" key="8">
    <source>
        <dbReference type="ARBA" id="ARBA00022723"/>
    </source>
</evidence>
<evidence type="ECO:0000256" key="9">
    <source>
        <dbReference type="ARBA" id="ARBA00022842"/>
    </source>
</evidence>
<comment type="cofactor">
    <cofactor evidence="2 12">
        <name>Mg(2+)</name>
        <dbReference type="ChEBI" id="CHEBI:18420"/>
    </cofactor>
</comment>
<keyword evidence="15" id="KW-1185">Reference proteome</keyword>
<dbReference type="Proteomes" id="UP000019063">
    <property type="component" value="Unassembled WGS sequence"/>
</dbReference>
<dbReference type="GO" id="GO:0004156">
    <property type="term" value="F:dihydropteroate synthase activity"/>
    <property type="evidence" value="ECO:0007669"/>
    <property type="project" value="UniProtKB-EC"/>
</dbReference>
<evidence type="ECO:0000256" key="2">
    <source>
        <dbReference type="ARBA" id="ARBA00001946"/>
    </source>
</evidence>
<comment type="similarity">
    <text evidence="4 12">Belongs to the DHPS family.</text>
</comment>
<dbReference type="FunFam" id="3.20.20.20:FF:000006">
    <property type="entry name" value="Dihydropteroate synthase"/>
    <property type="match status" value="1"/>
</dbReference>
<dbReference type="Pfam" id="PF00809">
    <property type="entry name" value="Pterin_bind"/>
    <property type="match status" value="1"/>
</dbReference>
<reference evidence="14 15" key="1">
    <citation type="journal article" date="2014" name="Antonie Van Leeuwenhoek">
        <title>Roseivivax atlanticus sp. nov., isolated from surface seawater of the Atlantic Ocean.</title>
        <authorList>
            <person name="Li G."/>
            <person name="Lai Q."/>
            <person name="Liu X."/>
            <person name="Sun F."/>
            <person name="Shao Z."/>
        </authorList>
    </citation>
    <scope>NUCLEOTIDE SEQUENCE [LARGE SCALE GENOMIC DNA]</scope>
    <source>
        <strain evidence="14 15">22II-s10s</strain>
    </source>
</reference>
<comment type="pathway">
    <text evidence="3 12">Cofactor biosynthesis; tetrahydrofolate biosynthesis; 7,8-dihydrofolate from 2-amino-4-hydroxy-6-hydroxymethyl-7,8-dihydropteridine diphosphate and 4-aminobenzoate: step 1/2.</text>
</comment>
<dbReference type="SUPFAM" id="SSF51717">
    <property type="entry name" value="Dihydropteroate synthetase-like"/>
    <property type="match status" value="1"/>
</dbReference>
<accession>W4HKT0</accession>
<organism evidence="14 15">
    <name type="scientific">Roseivivax marinus</name>
    <dbReference type="NCBI Taxonomy" id="1379903"/>
    <lineage>
        <taxon>Bacteria</taxon>
        <taxon>Pseudomonadati</taxon>
        <taxon>Pseudomonadota</taxon>
        <taxon>Alphaproteobacteria</taxon>
        <taxon>Rhodobacterales</taxon>
        <taxon>Roseobacteraceae</taxon>
        <taxon>Roseivivax</taxon>
    </lineage>
</organism>
<dbReference type="CDD" id="cd00739">
    <property type="entry name" value="DHPS"/>
    <property type="match status" value="1"/>
</dbReference>
<dbReference type="Gene3D" id="3.20.20.20">
    <property type="entry name" value="Dihydropteroate synthase-like"/>
    <property type="match status" value="1"/>
</dbReference>
<evidence type="ECO:0000256" key="5">
    <source>
        <dbReference type="ARBA" id="ARBA00012458"/>
    </source>
</evidence>
<dbReference type="AlphaFoldDB" id="W4HKT0"/>
<proteinExistence type="inferred from homology"/>
<dbReference type="UniPathway" id="UPA00077">
    <property type="reaction ID" value="UER00156"/>
</dbReference>
<dbReference type="EMBL" id="AQQW01000004">
    <property type="protein sequence ID" value="ETW13334.1"/>
    <property type="molecule type" value="Genomic_DNA"/>
</dbReference>
<evidence type="ECO:0000256" key="3">
    <source>
        <dbReference type="ARBA" id="ARBA00004763"/>
    </source>
</evidence>
<dbReference type="NCBIfam" id="TIGR01496">
    <property type="entry name" value="DHPS"/>
    <property type="match status" value="1"/>
</dbReference>
<dbReference type="STRING" id="1379903.ATO8_08981"/>
<dbReference type="InterPro" id="IPR011005">
    <property type="entry name" value="Dihydropteroate_synth-like_sf"/>
</dbReference>
<dbReference type="PANTHER" id="PTHR20941">
    <property type="entry name" value="FOLATE SYNTHESIS PROTEINS"/>
    <property type="match status" value="1"/>
</dbReference>
<evidence type="ECO:0000256" key="1">
    <source>
        <dbReference type="ARBA" id="ARBA00000012"/>
    </source>
</evidence>
<protein>
    <recommendedName>
        <fullName evidence="6 12">Dihydropteroate synthase</fullName>
        <shortName evidence="12">DHPS</shortName>
        <ecNumber evidence="5 12">2.5.1.15</ecNumber>
    </recommendedName>
    <alternativeName>
        <fullName evidence="11 12">Dihydropteroate pyrophosphorylase</fullName>
    </alternativeName>
</protein>
<evidence type="ECO:0000256" key="7">
    <source>
        <dbReference type="ARBA" id="ARBA00022679"/>
    </source>
</evidence>
<evidence type="ECO:0000313" key="14">
    <source>
        <dbReference type="EMBL" id="ETW13334.1"/>
    </source>
</evidence>
<evidence type="ECO:0000256" key="10">
    <source>
        <dbReference type="ARBA" id="ARBA00022909"/>
    </source>
</evidence>
<dbReference type="EC" id="2.5.1.15" evidence="5 12"/>
<dbReference type="PROSITE" id="PS00793">
    <property type="entry name" value="DHPS_2"/>
    <property type="match status" value="1"/>
</dbReference>
<dbReference type="GO" id="GO:0005829">
    <property type="term" value="C:cytosol"/>
    <property type="evidence" value="ECO:0007669"/>
    <property type="project" value="TreeGrafter"/>
</dbReference>
<keyword evidence="10 12" id="KW-0289">Folate biosynthesis</keyword>
<dbReference type="InterPro" id="IPR045031">
    <property type="entry name" value="DHP_synth-like"/>
</dbReference>
<keyword evidence="7 12" id="KW-0808">Transferase</keyword>
<dbReference type="eggNOG" id="COG0294">
    <property type="taxonomic scope" value="Bacteria"/>
</dbReference>
<gene>
    <name evidence="14" type="ORF">ATO8_08981</name>
</gene>
<name>W4HKT0_9RHOB</name>
<evidence type="ECO:0000256" key="6">
    <source>
        <dbReference type="ARBA" id="ARBA00016919"/>
    </source>
</evidence>
<dbReference type="PANTHER" id="PTHR20941:SF1">
    <property type="entry name" value="FOLIC ACID SYNTHESIS PROTEIN FOL1"/>
    <property type="match status" value="1"/>
</dbReference>
<dbReference type="InterPro" id="IPR000489">
    <property type="entry name" value="Pterin-binding_dom"/>
</dbReference>
<evidence type="ECO:0000259" key="13">
    <source>
        <dbReference type="PROSITE" id="PS50972"/>
    </source>
</evidence>
<evidence type="ECO:0000313" key="15">
    <source>
        <dbReference type="Proteomes" id="UP000019063"/>
    </source>
</evidence>
<dbReference type="GO" id="GO:0046656">
    <property type="term" value="P:folic acid biosynthetic process"/>
    <property type="evidence" value="ECO:0007669"/>
    <property type="project" value="UniProtKB-KW"/>
</dbReference>
<dbReference type="GO" id="GO:0046654">
    <property type="term" value="P:tetrahydrofolate biosynthetic process"/>
    <property type="evidence" value="ECO:0007669"/>
    <property type="project" value="UniProtKB-UniPathway"/>
</dbReference>
<dbReference type="GO" id="GO:0046872">
    <property type="term" value="F:metal ion binding"/>
    <property type="evidence" value="ECO:0007669"/>
    <property type="project" value="UniProtKB-KW"/>
</dbReference>
<sequence>MRDYYRPLVQSGPARPSGALPLAGGPYWFSHVARHRRDAPVEVLPAMAVPDDWHAALTAPRPDVAGLGMDRVRIMGILNVTPDSFSDGGRHDAPDAAVAHAEAMRTAGADMIDIGGESTRPGSAEVPAEEERARTEPVIARLRAAGAPPISIDTRKRAVAEPAADAGAALVNDVSGLTFDPALATFCAERDLPVCIMHTQGGPETMQQDPHYENVLLDVYDWLAERIAAARDAGIPHARIVVDPGIGFGKTIAHNLALLEGVSLFHGLGAPILVGASRKRFIGTITDAPEAGRRMPGSVAVALAVAARGVQILRVHDVAETRAALSMWHAIDLGDRYGT</sequence>
<evidence type="ECO:0000256" key="4">
    <source>
        <dbReference type="ARBA" id="ARBA00009503"/>
    </source>
</evidence>
<dbReference type="RefSeq" id="WP_043843815.1">
    <property type="nucleotide sequence ID" value="NZ_AQQW01000004.1"/>
</dbReference>
<comment type="catalytic activity">
    <reaction evidence="1">
        <text>(7,8-dihydropterin-6-yl)methyl diphosphate + 4-aminobenzoate = 7,8-dihydropteroate + diphosphate</text>
        <dbReference type="Rhea" id="RHEA:19949"/>
        <dbReference type="ChEBI" id="CHEBI:17836"/>
        <dbReference type="ChEBI" id="CHEBI:17839"/>
        <dbReference type="ChEBI" id="CHEBI:33019"/>
        <dbReference type="ChEBI" id="CHEBI:72950"/>
        <dbReference type="EC" id="2.5.1.15"/>
    </reaction>
</comment>
<dbReference type="PROSITE" id="PS00792">
    <property type="entry name" value="DHPS_1"/>
    <property type="match status" value="1"/>
</dbReference>
<evidence type="ECO:0000256" key="11">
    <source>
        <dbReference type="ARBA" id="ARBA00030193"/>
    </source>
</evidence>
<keyword evidence="9 12" id="KW-0460">Magnesium</keyword>
<comment type="function">
    <text evidence="12">Catalyzes the condensation of para-aminobenzoate (pABA) with 6-hydroxymethyl-7,8-dihydropterin diphosphate (DHPt-PP) to form 7,8-dihydropteroate (H2Pte), the immediate precursor of folate derivatives.</text>
</comment>
<dbReference type="PROSITE" id="PS50972">
    <property type="entry name" value="PTERIN_BINDING"/>
    <property type="match status" value="1"/>
</dbReference>
<dbReference type="PATRIC" id="fig|1317118.6.peg.1862"/>